<dbReference type="SUPFAM" id="SSF53335">
    <property type="entry name" value="S-adenosyl-L-methionine-dependent methyltransferases"/>
    <property type="match status" value="1"/>
</dbReference>
<dbReference type="PROSITE" id="PS01261">
    <property type="entry name" value="UPF0020"/>
    <property type="match status" value="1"/>
</dbReference>
<evidence type="ECO:0000256" key="2">
    <source>
        <dbReference type="ARBA" id="ARBA00022679"/>
    </source>
</evidence>
<dbReference type="Gene3D" id="3.40.50.150">
    <property type="entry name" value="Vaccinia Virus protein VP39"/>
    <property type="match status" value="1"/>
</dbReference>
<dbReference type="PANTHER" id="PTHR47313:SF1">
    <property type="entry name" value="RIBOSOMAL RNA LARGE SUBUNIT METHYLTRANSFERASE K_L"/>
    <property type="match status" value="1"/>
</dbReference>
<dbReference type="GO" id="GO:0003723">
    <property type="term" value="F:RNA binding"/>
    <property type="evidence" value="ECO:0007669"/>
    <property type="project" value="InterPro"/>
</dbReference>
<dbReference type="CDD" id="cd11715">
    <property type="entry name" value="THUMP_AdoMetMT"/>
    <property type="match status" value="1"/>
</dbReference>
<keyword evidence="1 4" id="KW-0489">Methyltransferase</keyword>
<keyword evidence="5" id="KW-1185">Reference proteome</keyword>
<gene>
    <name evidence="4" type="ORF">LKE05_06490</name>
</gene>
<comment type="caution">
    <text evidence="4">The sequence shown here is derived from an EMBL/GenBank/DDBJ whole genome shotgun (WGS) entry which is preliminary data.</text>
</comment>
<evidence type="ECO:0000259" key="3">
    <source>
        <dbReference type="SMART" id="SM00981"/>
    </source>
</evidence>
<name>A0AAE3DYT7_9FIRM</name>
<feature type="domain" description="THUMP" evidence="3">
    <location>
        <begin position="58"/>
        <end position="155"/>
    </location>
</feature>
<evidence type="ECO:0000313" key="5">
    <source>
        <dbReference type="Proteomes" id="UP001198242"/>
    </source>
</evidence>
<dbReference type="InterPro" id="IPR054170">
    <property type="entry name" value="RlmL_1st"/>
</dbReference>
<dbReference type="InterPro" id="IPR002052">
    <property type="entry name" value="DNA_methylase_N6_adenine_CS"/>
</dbReference>
<dbReference type="PROSITE" id="PS00092">
    <property type="entry name" value="N6_MTASE"/>
    <property type="match status" value="1"/>
</dbReference>
<dbReference type="Pfam" id="PF22020">
    <property type="entry name" value="RlmL_1st"/>
    <property type="match status" value="1"/>
</dbReference>
<dbReference type="RefSeq" id="WP_118446034.1">
    <property type="nucleotide sequence ID" value="NZ_JAJEQM010000007.1"/>
</dbReference>
<dbReference type="Proteomes" id="UP001198242">
    <property type="component" value="Unassembled WGS sequence"/>
</dbReference>
<organism evidence="4 5">
    <name type="scientific">Hominilimicola fabiformis</name>
    <dbReference type="NCBI Taxonomy" id="2885356"/>
    <lineage>
        <taxon>Bacteria</taxon>
        <taxon>Bacillati</taxon>
        <taxon>Bacillota</taxon>
        <taxon>Clostridia</taxon>
        <taxon>Eubacteriales</taxon>
        <taxon>Oscillospiraceae</taxon>
        <taxon>Hominilimicola</taxon>
    </lineage>
</organism>
<dbReference type="GO" id="GO:0008990">
    <property type="term" value="F:rRNA (guanine-N2-)-methyltransferase activity"/>
    <property type="evidence" value="ECO:0007669"/>
    <property type="project" value="TreeGrafter"/>
</dbReference>
<dbReference type="SMART" id="SM00981">
    <property type="entry name" value="THUMP"/>
    <property type="match status" value="1"/>
</dbReference>
<evidence type="ECO:0000313" key="4">
    <source>
        <dbReference type="EMBL" id="MCC2210438.1"/>
    </source>
</evidence>
<proteinExistence type="predicted"/>
<dbReference type="Gene3D" id="3.30.2130.30">
    <property type="match status" value="1"/>
</dbReference>
<dbReference type="EMBL" id="JAJEQM010000007">
    <property type="protein sequence ID" value="MCC2210438.1"/>
    <property type="molecule type" value="Genomic_DNA"/>
</dbReference>
<keyword evidence="2" id="KW-0808">Transferase</keyword>
<dbReference type="InterPro" id="IPR004114">
    <property type="entry name" value="THUMP_dom"/>
</dbReference>
<dbReference type="Pfam" id="PF01170">
    <property type="entry name" value="UPF0020"/>
    <property type="match status" value="1"/>
</dbReference>
<protein>
    <submittedName>
        <fullName evidence="4">Class I SAM-dependent RNA methyltransferase</fullName>
    </submittedName>
</protein>
<dbReference type="InterPro" id="IPR000241">
    <property type="entry name" value="RlmKL-like_Mtase"/>
</dbReference>
<sequence>MEKFEIIITTLFGLESLVAREVRRLGYETTSVEDGRVTFMGDNEAVCRANMWIRTGERVLIKTAEFTAVTFDELFEKTKAVDWSKWIGKNDAFPVKGYSLKSTLASVRDCQAIIKKATAESLSNKYGIEWLPEDGANYQIQFSIFKDKVTLMIDTSGEGLHKRGYRQHSNVAPLKETLAAAMVELSHWKFEYPLCDPFCGSGTIPIEAAMIKRNIAPGINREFAAQNFAWIDEELWVKSVEEAKSLERNVPLEIYAYDIENEYVELTNENALIAGVGDFVKAEKGDARKIHFDMPYGTIICNPPYGERIGEIKECEKLYKEIGKSFNALDKWSYYIIASNENFESLFGKKANKKRKLYNGMIKCNLYQFFGERPPKTNK</sequence>
<dbReference type="PANTHER" id="PTHR47313">
    <property type="entry name" value="RIBOSOMAL RNA LARGE SUBUNIT METHYLTRANSFERASE K/L"/>
    <property type="match status" value="1"/>
</dbReference>
<dbReference type="GO" id="GO:0070043">
    <property type="term" value="F:rRNA (guanine-N7-)-methyltransferase activity"/>
    <property type="evidence" value="ECO:0007669"/>
    <property type="project" value="TreeGrafter"/>
</dbReference>
<reference evidence="4 5" key="1">
    <citation type="submission" date="2021-10" db="EMBL/GenBank/DDBJ databases">
        <title>Anaerobic single-cell dispensing facilitates the cultivation of human gut bacteria.</title>
        <authorList>
            <person name="Afrizal A."/>
        </authorList>
    </citation>
    <scope>NUCLEOTIDE SEQUENCE [LARGE SCALE GENOMIC DNA]</scope>
    <source>
        <strain evidence="4 5">CLA-AA-H232</strain>
    </source>
</reference>
<dbReference type="Pfam" id="PF02926">
    <property type="entry name" value="THUMP"/>
    <property type="match status" value="1"/>
</dbReference>
<evidence type="ECO:0000256" key="1">
    <source>
        <dbReference type="ARBA" id="ARBA00022603"/>
    </source>
</evidence>
<dbReference type="AlphaFoldDB" id="A0AAE3DYT7"/>
<accession>A0AAE3DYT7</accession>
<dbReference type="InterPro" id="IPR053943">
    <property type="entry name" value="RlmKL-like_Mtase_CS"/>
</dbReference>
<dbReference type="InterPro" id="IPR029063">
    <property type="entry name" value="SAM-dependent_MTases_sf"/>
</dbReference>